<keyword evidence="1" id="KW-1133">Transmembrane helix</keyword>
<keyword evidence="1" id="KW-0472">Membrane</keyword>
<evidence type="ECO:0000256" key="1">
    <source>
        <dbReference type="SAM" id="Phobius"/>
    </source>
</evidence>
<feature type="transmembrane region" description="Helical" evidence="1">
    <location>
        <begin position="234"/>
        <end position="252"/>
    </location>
</feature>
<name>A0A9J6A6M3_SOLCO</name>
<comment type="caution">
    <text evidence="2">The sequence shown here is derived from an EMBL/GenBank/DDBJ whole genome shotgun (WGS) entry which is preliminary data.</text>
</comment>
<keyword evidence="3" id="KW-1185">Reference proteome</keyword>
<feature type="transmembrane region" description="Helical" evidence="1">
    <location>
        <begin position="102"/>
        <end position="120"/>
    </location>
</feature>
<proteinExistence type="predicted"/>
<sequence>MNSTNCVSQYSSFLELPLQSMSYEFSTFIYVEKFRNASNLLFRSCIRTSVFVKLIPRNPQKEKVESFRNRGSLTKQGIGKGILSDPFSKIQPNQNEDPSTRFQYPLALISILIILATLYIERKVIHVLIEREDPTIGKSFILKLSLYSFVLILKMTLVDIIFNYGGEWIKKPNVMYSKKLIHTWTGYDPNLLSFIDIVNEYNNKFGYLGVQQLIVTVPFGNCYEIDGDNGIRQLLYLGAIWLLVKVMQVLVMQRLQCMNY</sequence>
<reference evidence="2 3" key="1">
    <citation type="submission" date="2020-09" db="EMBL/GenBank/DDBJ databases">
        <title>De no assembly of potato wild relative species, Solanum commersonii.</title>
        <authorList>
            <person name="Cho K."/>
        </authorList>
    </citation>
    <scope>NUCLEOTIDE SEQUENCE [LARGE SCALE GENOMIC DNA]</scope>
    <source>
        <strain evidence="2">LZ3.2</strain>
        <tissue evidence="2">Leaf</tissue>
    </source>
</reference>
<keyword evidence="1" id="KW-0812">Transmembrane</keyword>
<gene>
    <name evidence="2" type="ORF">H5410_004921</name>
</gene>
<dbReference type="Proteomes" id="UP000824120">
    <property type="component" value="Chromosome 2"/>
</dbReference>
<organism evidence="2 3">
    <name type="scientific">Solanum commersonii</name>
    <name type="common">Commerson's wild potato</name>
    <name type="synonym">Commerson's nightshade</name>
    <dbReference type="NCBI Taxonomy" id="4109"/>
    <lineage>
        <taxon>Eukaryota</taxon>
        <taxon>Viridiplantae</taxon>
        <taxon>Streptophyta</taxon>
        <taxon>Embryophyta</taxon>
        <taxon>Tracheophyta</taxon>
        <taxon>Spermatophyta</taxon>
        <taxon>Magnoliopsida</taxon>
        <taxon>eudicotyledons</taxon>
        <taxon>Gunneridae</taxon>
        <taxon>Pentapetalae</taxon>
        <taxon>asterids</taxon>
        <taxon>lamiids</taxon>
        <taxon>Solanales</taxon>
        <taxon>Solanaceae</taxon>
        <taxon>Solanoideae</taxon>
        <taxon>Solaneae</taxon>
        <taxon>Solanum</taxon>
    </lineage>
</organism>
<dbReference type="AlphaFoldDB" id="A0A9J6A6M3"/>
<protein>
    <submittedName>
        <fullName evidence="2">Uncharacterized protein</fullName>
    </submittedName>
</protein>
<evidence type="ECO:0000313" key="2">
    <source>
        <dbReference type="EMBL" id="KAG5619703.1"/>
    </source>
</evidence>
<evidence type="ECO:0000313" key="3">
    <source>
        <dbReference type="Proteomes" id="UP000824120"/>
    </source>
</evidence>
<accession>A0A9J6A6M3</accession>
<dbReference type="EMBL" id="JACXVP010000002">
    <property type="protein sequence ID" value="KAG5619703.1"/>
    <property type="molecule type" value="Genomic_DNA"/>
</dbReference>
<feature type="transmembrane region" description="Helical" evidence="1">
    <location>
        <begin position="140"/>
        <end position="162"/>
    </location>
</feature>